<dbReference type="AlphaFoldDB" id="A0A066WGE3"/>
<evidence type="ECO:0000256" key="2">
    <source>
        <dbReference type="ARBA" id="ARBA00022801"/>
    </source>
</evidence>
<dbReference type="Pfam" id="PF00150">
    <property type="entry name" value="Cellulase"/>
    <property type="match status" value="1"/>
</dbReference>
<proteinExistence type="inferred from homology"/>
<dbReference type="GO" id="GO:0004553">
    <property type="term" value="F:hydrolase activity, hydrolyzing O-glycosyl compounds"/>
    <property type="evidence" value="ECO:0007669"/>
    <property type="project" value="InterPro"/>
</dbReference>
<name>A0A066WGE3_TILAU</name>
<dbReference type="InParanoid" id="A0A066WGE3"/>
<evidence type="ECO:0000259" key="5">
    <source>
        <dbReference type="Pfam" id="PF00150"/>
    </source>
</evidence>
<dbReference type="OrthoDB" id="442731at2759"/>
<keyword evidence="7" id="KW-1185">Reference proteome</keyword>
<evidence type="ECO:0000256" key="3">
    <source>
        <dbReference type="ARBA" id="ARBA00023295"/>
    </source>
</evidence>
<feature type="domain" description="Glycoside hydrolase family 5" evidence="5">
    <location>
        <begin position="109"/>
        <end position="439"/>
    </location>
</feature>
<dbReference type="Gene3D" id="3.20.20.80">
    <property type="entry name" value="Glycosidases"/>
    <property type="match status" value="1"/>
</dbReference>
<dbReference type="RefSeq" id="XP_013245896.1">
    <property type="nucleotide sequence ID" value="XM_013390442.1"/>
</dbReference>
<dbReference type="PANTHER" id="PTHR31263">
    <property type="entry name" value="CELLULASE FAMILY PROTEIN (AFU_ORTHOLOGUE AFUA_5G14560)"/>
    <property type="match status" value="1"/>
</dbReference>
<accession>A0A066WGE3</accession>
<sequence length="488" mass="54609">MPLFKISRGTLYKGRAHVPAVRSLPIIPSLLLLLSATTVVLSATQTVFSTPVEQHNADSAHPPSDWPHVPFKTRGRDIVNSKGEVVHLAGVNWPMSGETMIFEGLEWASAENIVNNIASVGFNFVRAGYAIEMVDQIYERNGADVPLEEAMVNALGQVNGTKVTESIIKHNPQWTKTTTRFEIFGDVVDLAAKKGIFVHPDVHVGKAQWCCSHTDGNAWFDDIYFPASNWKRGLAYIANFAKKHSNIVSMSLRNELRSSYNDTTLMYNWHTLVGNMTEGADTIYNVNPDLLITWSGMQYDEDLSALTSGKNLLNAPAYKADAIRDSLRRDAQYFDLDAHPWADKLVWELHLYGSSEVQDTGACDIIEAELYRNGFNALGIAPPKGCGTTKDCPKAVRLTPVILSEFGHEQASSLYDDLLQNCLKEFTKKHGISWAMWALAGSYRIRSGVQDFDDTWGLTTADWSKWRDPDTVEHYWKPWVHAMQPTKL</sequence>
<organism evidence="6 7">
    <name type="scientific">Tilletiaria anomala (strain ATCC 24038 / CBS 436.72 / UBC 951)</name>
    <dbReference type="NCBI Taxonomy" id="1037660"/>
    <lineage>
        <taxon>Eukaryota</taxon>
        <taxon>Fungi</taxon>
        <taxon>Dikarya</taxon>
        <taxon>Basidiomycota</taxon>
        <taxon>Ustilaginomycotina</taxon>
        <taxon>Exobasidiomycetes</taxon>
        <taxon>Georgefischeriales</taxon>
        <taxon>Tilletiariaceae</taxon>
        <taxon>Tilletiaria</taxon>
    </lineage>
</organism>
<comment type="caution">
    <text evidence="6">The sequence shown here is derived from an EMBL/GenBank/DDBJ whole genome shotgun (WGS) entry which is preliminary data.</text>
</comment>
<dbReference type="PANTHER" id="PTHR31263:SF0">
    <property type="entry name" value="CELLULASE FAMILY PROTEIN (AFU_ORTHOLOGUE AFUA_5G14560)"/>
    <property type="match status" value="1"/>
</dbReference>
<evidence type="ECO:0000313" key="7">
    <source>
        <dbReference type="Proteomes" id="UP000027361"/>
    </source>
</evidence>
<evidence type="ECO:0000256" key="1">
    <source>
        <dbReference type="ARBA" id="ARBA00005641"/>
    </source>
</evidence>
<dbReference type="HOGENOM" id="CLU_039562_0_0_1"/>
<dbReference type="InterPro" id="IPR001547">
    <property type="entry name" value="Glyco_hydro_5"/>
</dbReference>
<dbReference type="STRING" id="1037660.A0A066WGE3"/>
<reference evidence="6 7" key="1">
    <citation type="submission" date="2014-05" db="EMBL/GenBank/DDBJ databases">
        <title>Draft genome sequence of a rare smut relative, Tilletiaria anomala UBC 951.</title>
        <authorList>
            <consortium name="DOE Joint Genome Institute"/>
            <person name="Toome M."/>
            <person name="Kuo A."/>
            <person name="Henrissat B."/>
            <person name="Lipzen A."/>
            <person name="Tritt A."/>
            <person name="Yoshinaga Y."/>
            <person name="Zane M."/>
            <person name="Barry K."/>
            <person name="Grigoriev I.V."/>
            <person name="Spatafora J.W."/>
            <person name="Aimea M.C."/>
        </authorList>
    </citation>
    <scope>NUCLEOTIDE SEQUENCE [LARGE SCALE GENOMIC DNA]</scope>
    <source>
        <strain evidence="6 7">UBC 951</strain>
    </source>
</reference>
<keyword evidence="2 4" id="KW-0378">Hydrolase</keyword>
<keyword evidence="3 4" id="KW-0326">Glycosidase</keyword>
<dbReference type="SUPFAM" id="SSF51445">
    <property type="entry name" value="(Trans)glycosidases"/>
    <property type="match status" value="1"/>
</dbReference>
<comment type="similarity">
    <text evidence="1 4">Belongs to the glycosyl hydrolase 5 (cellulase A) family.</text>
</comment>
<dbReference type="Proteomes" id="UP000027361">
    <property type="component" value="Unassembled WGS sequence"/>
</dbReference>
<dbReference type="InterPro" id="IPR017853">
    <property type="entry name" value="GH"/>
</dbReference>
<protein>
    <submittedName>
        <fullName evidence="6">Glycoside hydrolase family 5 protein</fullName>
    </submittedName>
</protein>
<dbReference type="GO" id="GO:0000272">
    <property type="term" value="P:polysaccharide catabolic process"/>
    <property type="evidence" value="ECO:0007669"/>
    <property type="project" value="InterPro"/>
</dbReference>
<gene>
    <name evidence="6" type="ORF">K437DRAFT_253382</name>
</gene>
<evidence type="ECO:0000313" key="6">
    <source>
        <dbReference type="EMBL" id="KDN53057.1"/>
    </source>
</evidence>
<dbReference type="EMBL" id="JMSN01000004">
    <property type="protein sequence ID" value="KDN53057.1"/>
    <property type="molecule type" value="Genomic_DNA"/>
</dbReference>
<evidence type="ECO:0000256" key="4">
    <source>
        <dbReference type="RuleBase" id="RU361153"/>
    </source>
</evidence>
<dbReference type="GeneID" id="25263562"/>
<dbReference type="OMA" id="APCYKCT"/>